<protein>
    <recommendedName>
        <fullName evidence="4">RRM domain-containing protein</fullName>
    </recommendedName>
</protein>
<dbReference type="OrthoDB" id="48651at2759"/>
<dbReference type="PROSITE" id="PS50102">
    <property type="entry name" value="RRM"/>
    <property type="match status" value="1"/>
</dbReference>
<dbReference type="InterPro" id="IPR012677">
    <property type="entry name" value="Nucleotide-bd_a/b_plait_sf"/>
</dbReference>
<dbReference type="Proteomes" id="UP000749646">
    <property type="component" value="Unassembled WGS sequence"/>
</dbReference>
<dbReference type="SUPFAM" id="SSF54928">
    <property type="entry name" value="RNA-binding domain, RBD"/>
    <property type="match status" value="1"/>
</dbReference>
<keyword evidence="1 2" id="KW-0694">RNA-binding</keyword>
<feature type="compositionally biased region" description="Basic and acidic residues" evidence="3">
    <location>
        <begin position="65"/>
        <end position="76"/>
    </location>
</feature>
<sequence length="169" mass="19140">MAEGQKKKKLFGKGNTIPLNDYLSQQPTGSWADEMDDLPSAPAYSYRSGGFGDDRGSRGYSNRGGFHDKEDRESRYPRGPVELPTRPPYTIHLGNLSFDITESDIEEFFSDSKITSIRIMKDFEDKPKGFGYVEFDSLDSLKNALEKSGHNLRGRNIRVNIADPPRERE</sequence>
<dbReference type="Gene3D" id="3.30.70.330">
    <property type="match status" value="1"/>
</dbReference>
<accession>A0A9P6IP46</accession>
<dbReference type="SMART" id="SM00360">
    <property type="entry name" value="RRM"/>
    <property type="match status" value="1"/>
</dbReference>
<feature type="compositionally biased region" description="Basic residues" evidence="3">
    <location>
        <begin position="1"/>
        <end position="11"/>
    </location>
</feature>
<dbReference type="Pfam" id="PF00076">
    <property type="entry name" value="RRM_1"/>
    <property type="match status" value="1"/>
</dbReference>
<evidence type="ECO:0000256" key="3">
    <source>
        <dbReference type="SAM" id="MobiDB-lite"/>
    </source>
</evidence>
<dbReference type="AlphaFoldDB" id="A0A9P6IP46"/>
<keyword evidence="6" id="KW-1185">Reference proteome</keyword>
<dbReference type="EMBL" id="JAAAHW010009377">
    <property type="protein sequence ID" value="KAF9942059.1"/>
    <property type="molecule type" value="Genomic_DNA"/>
</dbReference>
<comment type="caution">
    <text evidence="5">The sequence shown here is derived from an EMBL/GenBank/DDBJ whole genome shotgun (WGS) entry which is preliminary data.</text>
</comment>
<dbReference type="PANTHER" id="PTHR23236">
    <property type="entry name" value="EUKARYOTIC TRANSLATION INITIATION FACTOR 4B/4H"/>
    <property type="match status" value="1"/>
</dbReference>
<evidence type="ECO:0000313" key="6">
    <source>
        <dbReference type="Proteomes" id="UP000749646"/>
    </source>
</evidence>
<dbReference type="GO" id="GO:0005730">
    <property type="term" value="C:nucleolus"/>
    <property type="evidence" value="ECO:0007669"/>
    <property type="project" value="TreeGrafter"/>
</dbReference>
<organism evidence="5 6">
    <name type="scientific">Modicella reniformis</name>
    <dbReference type="NCBI Taxonomy" id="1440133"/>
    <lineage>
        <taxon>Eukaryota</taxon>
        <taxon>Fungi</taxon>
        <taxon>Fungi incertae sedis</taxon>
        <taxon>Mucoromycota</taxon>
        <taxon>Mortierellomycotina</taxon>
        <taxon>Mortierellomycetes</taxon>
        <taxon>Mortierellales</taxon>
        <taxon>Mortierellaceae</taxon>
        <taxon>Modicella</taxon>
    </lineage>
</organism>
<name>A0A9P6IP46_9FUNG</name>
<reference evidence="5" key="1">
    <citation type="journal article" date="2020" name="Fungal Divers.">
        <title>Resolving the Mortierellaceae phylogeny through synthesis of multi-gene phylogenetics and phylogenomics.</title>
        <authorList>
            <person name="Vandepol N."/>
            <person name="Liber J."/>
            <person name="Desiro A."/>
            <person name="Na H."/>
            <person name="Kennedy M."/>
            <person name="Barry K."/>
            <person name="Grigoriev I.V."/>
            <person name="Miller A.N."/>
            <person name="O'Donnell K."/>
            <person name="Stajich J.E."/>
            <person name="Bonito G."/>
        </authorList>
    </citation>
    <scope>NUCLEOTIDE SEQUENCE</scope>
    <source>
        <strain evidence="5">MES-2147</strain>
    </source>
</reference>
<dbReference type="InterPro" id="IPR035979">
    <property type="entry name" value="RBD_domain_sf"/>
</dbReference>
<feature type="region of interest" description="Disordered" evidence="3">
    <location>
        <begin position="1"/>
        <end position="87"/>
    </location>
</feature>
<evidence type="ECO:0000256" key="2">
    <source>
        <dbReference type="PROSITE-ProRule" id="PRU00176"/>
    </source>
</evidence>
<proteinExistence type="predicted"/>
<evidence type="ECO:0000313" key="5">
    <source>
        <dbReference type="EMBL" id="KAF9942059.1"/>
    </source>
</evidence>
<dbReference type="GO" id="GO:0003723">
    <property type="term" value="F:RNA binding"/>
    <property type="evidence" value="ECO:0007669"/>
    <property type="project" value="UniProtKB-UniRule"/>
</dbReference>
<feature type="domain" description="RRM" evidence="4">
    <location>
        <begin position="89"/>
        <end position="164"/>
    </location>
</feature>
<dbReference type="PANTHER" id="PTHR23236:SF11">
    <property type="entry name" value="EUKARYOTIC TRANSLATION INITIATION FACTOR 4H"/>
    <property type="match status" value="1"/>
</dbReference>
<evidence type="ECO:0000259" key="4">
    <source>
        <dbReference type="PROSITE" id="PS50102"/>
    </source>
</evidence>
<feature type="non-terminal residue" evidence="5">
    <location>
        <position position="1"/>
    </location>
</feature>
<dbReference type="InterPro" id="IPR000504">
    <property type="entry name" value="RRM_dom"/>
</dbReference>
<gene>
    <name evidence="5" type="ORF">BGZ65_010969</name>
</gene>
<evidence type="ECO:0000256" key="1">
    <source>
        <dbReference type="ARBA" id="ARBA00022884"/>
    </source>
</evidence>